<dbReference type="EMBL" id="BTRK01000003">
    <property type="protein sequence ID" value="GMR42593.1"/>
    <property type="molecule type" value="Genomic_DNA"/>
</dbReference>
<gene>
    <name evidence="2" type="ORF">PMAYCL1PPCAC_12788</name>
</gene>
<sequence length="689" mass="79184">LVWMTAAVWEATIRKRLDDSRSELIHEEQEQFKDWLRDPPAHPIDRWRNYGETYSSLDLTDILGRNEYCHDFVRDALRYYLHHITHCEEHATTFEENAVGLALLINLVYYAEKRIESGEEILNEAIDTIISSLSRFPRWVKVDILTKVICTGSPIYVAVRLFNGFDSPSEPLPRTLLQSAAFTKDHFYLDPIQEGYSVATRIMGWGSNRLSNLGCHEGSSVDQKAMVTLPRFGGHRVTAFSVGVNHSLFLTENRQLYVTGRLRNWTGRSDDERIALTPVQVELPRPEKDYHLERFNSYHTLPNLQCRRIYARANRSEIVFSTDFPLMKKDTKEWELVRIVAGSGIKGMSKEPSFMKNDERLAAADVCHIITNDRYNLHDLDGNKSIHFKGSKKNPLDVEVRVDVRGGLFVSDTSKSLPREMRVCIGNIVHRPHSIRQTAFCDNGDVFCLLQVDRMARNYTLVKGEMRRLRVDQMEWTSKLTSKEKKEEQYYLVAEQVSGAEHVVQFSVDRNGDNLLFEIRDQPRTQSFHPVSSSLNIYEDAEVCYGGATRSLELLQCERECGNVMVDAEQLIKLTPHSNLLCPRSFLSEEMMGDLKEEWPIERRSKEFPSTGVCGAQQFFIDLHNAQRARESGLHAKSDLSDHAKLARKLGIDKKIPLDSQILPLPDRYYGLSFERGSLQVAIPRYFNT</sequence>
<comment type="caution">
    <text evidence="2">The sequence shown here is derived from an EMBL/GenBank/DDBJ whole genome shotgun (WGS) entry which is preliminary data.</text>
</comment>
<name>A0AAN4ZJU9_9BILA</name>
<evidence type="ECO:0000313" key="2">
    <source>
        <dbReference type="EMBL" id="GMR42593.1"/>
    </source>
</evidence>
<organism evidence="2 3">
    <name type="scientific">Pristionchus mayeri</name>
    <dbReference type="NCBI Taxonomy" id="1317129"/>
    <lineage>
        <taxon>Eukaryota</taxon>
        <taxon>Metazoa</taxon>
        <taxon>Ecdysozoa</taxon>
        <taxon>Nematoda</taxon>
        <taxon>Chromadorea</taxon>
        <taxon>Rhabditida</taxon>
        <taxon>Rhabditina</taxon>
        <taxon>Diplogasteromorpha</taxon>
        <taxon>Diplogasteroidea</taxon>
        <taxon>Neodiplogasteridae</taxon>
        <taxon>Pristionchus</taxon>
    </lineage>
</organism>
<dbReference type="AlphaFoldDB" id="A0AAN4ZJU9"/>
<dbReference type="Proteomes" id="UP001328107">
    <property type="component" value="Unassembled WGS sequence"/>
</dbReference>
<reference evidence="3" key="1">
    <citation type="submission" date="2022-10" db="EMBL/GenBank/DDBJ databases">
        <title>Genome assembly of Pristionchus species.</title>
        <authorList>
            <person name="Yoshida K."/>
            <person name="Sommer R.J."/>
        </authorList>
    </citation>
    <scope>NUCLEOTIDE SEQUENCE [LARGE SCALE GENOMIC DNA]</scope>
    <source>
        <strain evidence="3">RS5460</strain>
    </source>
</reference>
<keyword evidence="3" id="KW-1185">Reference proteome</keyword>
<protein>
    <submittedName>
        <fullName evidence="2">Uncharacterized protein</fullName>
    </submittedName>
</protein>
<feature type="repeat" description="RCC1" evidence="1">
    <location>
        <begin position="200"/>
        <end position="253"/>
    </location>
</feature>
<proteinExistence type="predicted"/>
<dbReference type="InterPro" id="IPR000408">
    <property type="entry name" value="Reg_chr_condens"/>
</dbReference>
<feature type="non-terminal residue" evidence="2">
    <location>
        <position position="689"/>
    </location>
</feature>
<dbReference type="InterPro" id="IPR009091">
    <property type="entry name" value="RCC1/BLIP-II"/>
</dbReference>
<accession>A0AAN4ZJU9</accession>
<dbReference type="SUPFAM" id="SSF50985">
    <property type="entry name" value="RCC1/BLIP-II"/>
    <property type="match status" value="1"/>
</dbReference>
<dbReference type="Gene3D" id="2.130.10.30">
    <property type="entry name" value="Regulator of chromosome condensation 1/beta-lactamase-inhibitor protein II"/>
    <property type="match status" value="1"/>
</dbReference>
<dbReference type="PROSITE" id="PS50012">
    <property type="entry name" value="RCC1_3"/>
    <property type="match status" value="1"/>
</dbReference>
<evidence type="ECO:0000256" key="1">
    <source>
        <dbReference type="PROSITE-ProRule" id="PRU00235"/>
    </source>
</evidence>
<evidence type="ECO:0000313" key="3">
    <source>
        <dbReference type="Proteomes" id="UP001328107"/>
    </source>
</evidence>
<feature type="non-terminal residue" evidence="2">
    <location>
        <position position="1"/>
    </location>
</feature>